<dbReference type="Gene3D" id="3.40.50.620">
    <property type="entry name" value="HUPs"/>
    <property type="match status" value="1"/>
</dbReference>
<feature type="compositionally biased region" description="Basic and acidic residues" evidence="1">
    <location>
        <begin position="291"/>
        <end position="309"/>
    </location>
</feature>
<name>A0A3D8SVL1_9EURO</name>
<dbReference type="Proteomes" id="UP000256690">
    <property type="component" value="Unassembled WGS sequence"/>
</dbReference>
<protein>
    <recommendedName>
        <fullName evidence="2">UspA domain-containing protein</fullName>
    </recommendedName>
</protein>
<dbReference type="Pfam" id="PF00582">
    <property type="entry name" value="Usp"/>
    <property type="match status" value="1"/>
</dbReference>
<dbReference type="PANTHER" id="PTHR46100">
    <property type="entry name" value="IMP2'P"/>
    <property type="match status" value="1"/>
</dbReference>
<dbReference type="CDD" id="cd23659">
    <property type="entry name" value="USP_At3g01520-like"/>
    <property type="match status" value="1"/>
</dbReference>
<accession>A0A3D8SVL1</accession>
<organism evidence="3 4">
    <name type="scientific">Aspergillus mulundensis</name>
    <dbReference type="NCBI Taxonomy" id="1810919"/>
    <lineage>
        <taxon>Eukaryota</taxon>
        <taxon>Fungi</taxon>
        <taxon>Dikarya</taxon>
        <taxon>Ascomycota</taxon>
        <taxon>Pezizomycotina</taxon>
        <taxon>Eurotiomycetes</taxon>
        <taxon>Eurotiomycetidae</taxon>
        <taxon>Eurotiales</taxon>
        <taxon>Aspergillaceae</taxon>
        <taxon>Aspergillus</taxon>
        <taxon>Aspergillus subgen. Nidulantes</taxon>
    </lineage>
</organism>
<feature type="compositionally biased region" description="Polar residues" evidence="1">
    <location>
        <begin position="221"/>
        <end position="231"/>
    </location>
</feature>
<dbReference type="InterPro" id="IPR006015">
    <property type="entry name" value="Universal_stress_UspA"/>
</dbReference>
<feature type="compositionally biased region" description="Polar residues" evidence="1">
    <location>
        <begin position="251"/>
        <end position="260"/>
    </location>
</feature>
<dbReference type="InterPro" id="IPR006016">
    <property type="entry name" value="UspA"/>
</dbReference>
<feature type="region of interest" description="Disordered" evidence="1">
    <location>
        <begin position="208"/>
        <end position="393"/>
    </location>
</feature>
<dbReference type="RefSeq" id="XP_026607306.1">
    <property type="nucleotide sequence ID" value="XM_026744143.1"/>
</dbReference>
<comment type="caution">
    <text evidence="3">The sequence shown here is derived from an EMBL/GenBank/DDBJ whole genome shotgun (WGS) entry which is preliminary data.</text>
</comment>
<proteinExistence type="predicted"/>
<evidence type="ECO:0000259" key="2">
    <source>
        <dbReference type="Pfam" id="PF00582"/>
    </source>
</evidence>
<dbReference type="OrthoDB" id="992776at2759"/>
<gene>
    <name evidence="3" type="ORF">DSM5745_02127</name>
</gene>
<evidence type="ECO:0000313" key="4">
    <source>
        <dbReference type="Proteomes" id="UP000256690"/>
    </source>
</evidence>
<dbReference type="GeneID" id="38112497"/>
<evidence type="ECO:0000313" key="3">
    <source>
        <dbReference type="EMBL" id="RDW90352.1"/>
    </source>
</evidence>
<feature type="compositionally biased region" description="Low complexity" evidence="1">
    <location>
        <begin position="98"/>
        <end position="120"/>
    </location>
</feature>
<keyword evidence="4" id="KW-1185">Reference proteome</keyword>
<feature type="domain" description="UspA" evidence="2">
    <location>
        <begin position="464"/>
        <end position="654"/>
    </location>
</feature>
<dbReference type="PANTHER" id="PTHR46100:SF4">
    <property type="entry name" value="USPA DOMAIN-CONTAINING PROTEIN"/>
    <property type="match status" value="1"/>
</dbReference>
<feature type="region of interest" description="Disordered" evidence="1">
    <location>
        <begin position="19"/>
        <end position="194"/>
    </location>
</feature>
<dbReference type="AlphaFoldDB" id="A0A3D8SVL1"/>
<sequence>MPSNRRPGGLAAALEEERLELASEHRSSSTHRNSTTGYAPPRRSILDTATGPSPGFIAPRHGSIAGIGVGVTPPAGRGYQDSQSPQTSSPLPSPPMPNESTETPSSSASSTPLSTPVTTPKAPYTSLKTAPPPLKRPDPPATKGKEKSGDKKTNSPETRRPSIRWDSGVDMPPSASGSRRFGPPEKAPRSLPGKNAMAAVMSGFDLKVGLPSFSRGRDSSRNASKRGTSLDSHLPSPARRAQSGSPARRLPNSSLRTPVSDTPKPAADKTKEIKSEGTDDKLLQLPASRRGSTETDARGSASGDERLYDSDNNASESSEEEEDSSSSGDESSPESNTEEVKRGRKKTPGRGSSAEDSKTASDETNDEQTRFKGPELIHSSKTGPMPKSPEVQLQTGFDPPSVLNTPFGSDDEAELSDIKRAQKLSIQMSSIDNSVRNRSIRTIIRGDYTSMQEDAEGGRRRQRKYLVTTDLSEESVYALEWTIGTILRDGDTMFAVFAMHEETGTQIGEGYKATEDVAAVVGSQTAETVQKSQNDSSNLPRALFNRLGSGTDSRPGSVDARRMSKAEAERAHAVHLISQTCVRLLRKTLLQVRVAVEVIHCKSPKNIITEAIDGLDPTLVVVGARGRGALKGVLLGSFSNYLVQNSSVPVMVARRKLKKKSKTNVRLSNNLTAPKKLAAARVD</sequence>
<dbReference type="SUPFAM" id="SSF52402">
    <property type="entry name" value="Adenine nucleotide alpha hydrolases-like"/>
    <property type="match status" value="1"/>
</dbReference>
<dbReference type="EMBL" id="PVWQ01000002">
    <property type="protein sequence ID" value="RDW90352.1"/>
    <property type="molecule type" value="Genomic_DNA"/>
</dbReference>
<feature type="compositionally biased region" description="Low complexity" evidence="1">
    <location>
        <begin position="325"/>
        <end position="335"/>
    </location>
</feature>
<feature type="compositionally biased region" description="Basic and acidic residues" evidence="1">
    <location>
        <begin position="135"/>
        <end position="160"/>
    </location>
</feature>
<feature type="compositionally biased region" description="Low complexity" evidence="1">
    <location>
        <begin position="80"/>
        <end position="90"/>
    </location>
</feature>
<evidence type="ECO:0000256" key="1">
    <source>
        <dbReference type="SAM" id="MobiDB-lite"/>
    </source>
</evidence>
<reference evidence="3 4" key="1">
    <citation type="journal article" date="2018" name="IMA Fungus">
        <title>IMA Genome-F 9: Draft genome sequence of Annulohypoxylon stygium, Aspergillus mulundensis, Berkeleyomyces basicola (syn. Thielaviopsis basicola), Ceratocystis smalleyi, two Cercospora beticola strains, Coleophoma cylindrospora, Fusarium fracticaudum, Phialophora cf. hyalina, and Morchella septimelata.</title>
        <authorList>
            <person name="Wingfield B.D."/>
            <person name="Bills G.F."/>
            <person name="Dong Y."/>
            <person name="Huang W."/>
            <person name="Nel W.J."/>
            <person name="Swalarsk-Parry B.S."/>
            <person name="Vaghefi N."/>
            <person name="Wilken P.M."/>
            <person name="An Z."/>
            <person name="de Beer Z.W."/>
            <person name="De Vos L."/>
            <person name="Chen L."/>
            <person name="Duong T.A."/>
            <person name="Gao Y."/>
            <person name="Hammerbacher A."/>
            <person name="Kikkert J.R."/>
            <person name="Li Y."/>
            <person name="Li H."/>
            <person name="Li K."/>
            <person name="Li Q."/>
            <person name="Liu X."/>
            <person name="Ma X."/>
            <person name="Naidoo K."/>
            <person name="Pethybridge S.J."/>
            <person name="Sun J."/>
            <person name="Steenkamp E.T."/>
            <person name="van der Nest M.A."/>
            <person name="van Wyk S."/>
            <person name="Wingfield M.J."/>
            <person name="Xiong C."/>
            <person name="Yue Q."/>
            <person name="Zhang X."/>
        </authorList>
    </citation>
    <scope>NUCLEOTIDE SEQUENCE [LARGE SCALE GENOMIC DNA]</scope>
    <source>
        <strain evidence="3 4">DSM 5745</strain>
    </source>
</reference>
<feature type="compositionally biased region" description="Basic and acidic residues" evidence="1">
    <location>
        <begin position="266"/>
        <end position="282"/>
    </location>
</feature>
<dbReference type="STRING" id="1810919.A0A3D8SVL1"/>
<dbReference type="InterPro" id="IPR014729">
    <property type="entry name" value="Rossmann-like_a/b/a_fold"/>
</dbReference>
<dbReference type="PRINTS" id="PR01438">
    <property type="entry name" value="UNVRSLSTRESS"/>
</dbReference>
<feature type="compositionally biased region" description="Basic and acidic residues" evidence="1">
    <location>
        <begin position="353"/>
        <end position="375"/>
    </location>
</feature>